<reference evidence="2 3" key="1">
    <citation type="submission" date="2019-07" db="EMBL/GenBank/DDBJ databases">
        <title>Draft genome assembly of a fouling barnacle, Amphibalanus amphitrite (Darwin, 1854): The first reference genome for Thecostraca.</title>
        <authorList>
            <person name="Kim W."/>
        </authorList>
    </citation>
    <scope>NUCLEOTIDE SEQUENCE [LARGE SCALE GENOMIC DNA]</scope>
    <source>
        <strain evidence="2">SNU_AA5</strain>
        <tissue evidence="2">Soma without cirri and trophi</tissue>
    </source>
</reference>
<evidence type="ECO:0000256" key="1">
    <source>
        <dbReference type="SAM" id="MobiDB-lite"/>
    </source>
</evidence>
<dbReference type="AlphaFoldDB" id="A0A6A4V0N7"/>
<protein>
    <submittedName>
        <fullName evidence="2">Uncharacterized protein</fullName>
    </submittedName>
</protein>
<feature type="region of interest" description="Disordered" evidence="1">
    <location>
        <begin position="178"/>
        <end position="222"/>
    </location>
</feature>
<feature type="compositionally biased region" description="Low complexity" evidence="1">
    <location>
        <begin position="12"/>
        <end position="22"/>
    </location>
</feature>
<dbReference type="EMBL" id="VIIS01002230">
    <property type="protein sequence ID" value="KAF0286749.1"/>
    <property type="molecule type" value="Genomic_DNA"/>
</dbReference>
<accession>A0A6A4V0N7</accession>
<keyword evidence="3" id="KW-1185">Reference proteome</keyword>
<feature type="region of interest" description="Disordered" evidence="1">
    <location>
        <begin position="1"/>
        <end position="24"/>
    </location>
</feature>
<evidence type="ECO:0000313" key="3">
    <source>
        <dbReference type="Proteomes" id="UP000440578"/>
    </source>
</evidence>
<gene>
    <name evidence="2" type="ORF">FJT64_001494</name>
</gene>
<feature type="compositionally biased region" description="Low complexity" evidence="1">
    <location>
        <begin position="200"/>
        <end position="222"/>
    </location>
</feature>
<comment type="caution">
    <text evidence="2">The sequence shown here is derived from an EMBL/GenBank/DDBJ whole genome shotgun (WGS) entry which is preliminary data.</text>
</comment>
<proteinExistence type="predicted"/>
<dbReference type="Proteomes" id="UP000440578">
    <property type="component" value="Unassembled WGS sequence"/>
</dbReference>
<organism evidence="2 3">
    <name type="scientific">Amphibalanus amphitrite</name>
    <name type="common">Striped barnacle</name>
    <name type="synonym">Balanus amphitrite</name>
    <dbReference type="NCBI Taxonomy" id="1232801"/>
    <lineage>
        <taxon>Eukaryota</taxon>
        <taxon>Metazoa</taxon>
        <taxon>Ecdysozoa</taxon>
        <taxon>Arthropoda</taxon>
        <taxon>Crustacea</taxon>
        <taxon>Multicrustacea</taxon>
        <taxon>Cirripedia</taxon>
        <taxon>Thoracica</taxon>
        <taxon>Thoracicalcarea</taxon>
        <taxon>Balanomorpha</taxon>
        <taxon>Balanoidea</taxon>
        <taxon>Balanidae</taxon>
        <taxon>Amphibalaninae</taxon>
        <taxon>Amphibalanus</taxon>
    </lineage>
</organism>
<feature type="compositionally biased region" description="Pro residues" evidence="1">
    <location>
        <begin position="179"/>
        <end position="190"/>
    </location>
</feature>
<evidence type="ECO:0000313" key="2">
    <source>
        <dbReference type="EMBL" id="KAF0286749.1"/>
    </source>
</evidence>
<sequence length="222" mass="23177">MTSNGGQGQPPATRSRAASVRAADTEELKDSIVEAVVARLMQSGLVVPTAMTPAAAAAGVAAASGAATEAVPDAVAVKVEYDEEEEVGVPPPSRRRLWLEELRAQLNASPHLGVREREEARSLLIIGDTAGPPPEHRSWYWGRVRLFLIVAHHGWAAAVRDSRGSEMERLGIRLSPAAALPPPLARPVAPPASGGRGRPSRPSGLRAPSGGAASAAAPRRKN</sequence>
<name>A0A6A4V0N7_AMPAM</name>